<dbReference type="EMBL" id="CP010975">
    <property type="protein sequence ID" value="AKE51812.1"/>
    <property type="molecule type" value="Genomic_DNA"/>
</dbReference>
<dbReference type="GO" id="GO:0003723">
    <property type="term" value="F:RNA binding"/>
    <property type="evidence" value="ECO:0007669"/>
    <property type="project" value="InterPro"/>
</dbReference>
<dbReference type="PANTHER" id="PTHR21600">
    <property type="entry name" value="MITOCHONDRIAL RNA PSEUDOURIDINE SYNTHASE"/>
    <property type="match status" value="1"/>
</dbReference>
<dbReference type="PANTHER" id="PTHR21600:SF84">
    <property type="entry name" value="PSEUDOURIDINE SYNTHASE RSUA_RLUA-LIKE DOMAIN-CONTAINING PROTEIN"/>
    <property type="match status" value="1"/>
</dbReference>
<dbReference type="STRING" id="914150.TQ33_0840"/>
<gene>
    <name evidence="2" type="ORF">TQ33_0840</name>
</gene>
<dbReference type="KEGG" id="kge:TQ33_0840"/>
<dbReference type="InterPro" id="IPR006224">
    <property type="entry name" value="PsdUridine_synth_RluA-like_CS"/>
</dbReference>
<dbReference type="InterPro" id="IPR020103">
    <property type="entry name" value="PsdUridine_synth_cat_dom_sf"/>
</dbReference>
<dbReference type="PATRIC" id="fig|914150.5.peg.852"/>
<dbReference type="InterPro" id="IPR006145">
    <property type="entry name" value="PsdUridine_synth_RsuA/RluA"/>
</dbReference>
<dbReference type="PROSITE" id="PS01129">
    <property type="entry name" value="PSI_RLU"/>
    <property type="match status" value="1"/>
</dbReference>
<evidence type="ECO:0000313" key="3">
    <source>
        <dbReference type="Proteomes" id="UP000034071"/>
    </source>
</evidence>
<dbReference type="HOGENOM" id="CLU_016902_0_0_6"/>
<sequence length="311" mass="36410">MNHHTMSQANRPSFITLPASAKYKSVLDFLVEKFPHISATMWKERMKSGKVFWRDNDRDCEDSNRAIDEMTLFQPNKTLGYYREVTKEPQIPFEETIVEHNDHFLIAHKPPFLPVMPGGVFVNECLQERLIQRTGIKELQAIHRLDRDTAGLVMFSTNPETRGDYHQLFSQQRIHKKYQAITHVPTSLSMVGKQWHIKNYLTRGKPKFRFINSNDPSQGQYAESLIECLEQNYDHALFKLSPITGRTHQLRLHMMEIGYPILNDRFYPELQPKEKDNFQKPMQLLAKTLQFIDPVDKQERAFSSPFSLTLS</sequence>
<reference evidence="2 3" key="1">
    <citation type="submission" date="2015-02" db="EMBL/GenBank/DDBJ databases">
        <title>Complete genome sequence of Kangiella geojedonensis strain YCS-5T.</title>
        <authorList>
            <person name="Kim K.M."/>
        </authorList>
    </citation>
    <scope>NUCLEOTIDE SEQUENCE [LARGE SCALE GENOMIC DNA]</scope>
    <source>
        <strain evidence="2 3">YCS-5</strain>
    </source>
</reference>
<feature type="domain" description="Pseudouridine synthase RsuA/RluA-like" evidence="1">
    <location>
        <begin position="103"/>
        <end position="254"/>
    </location>
</feature>
<evidence type="ECO:0000313" key="2">
    <source>
        <dbReference type="EMBL" id="AKE51812.1"/>
    </source>
</evidence>
<dbReference type="InterPro" id="IPR050188">
    <property type="entry name" value="RluA_PseudoU_synthase"/>
</dbReference>
<accession>A0A0F6TPU4</accession>
<evidence type="ECO:0000259" key="1">
    <source>
        <dbReference type="Pfam" id="PF00849"/>
    </source>
</evidence>
<dbReference type="AlphaFoldDB" id="A0A0F6TPU4"/>
<dbReference type="Pfam" id="PF00849">
    <property type="entry name" value="PseudoU_synth_2"/>
    <property type="match status" value="1"/>
</dbReference>
<dbReference type="GO" id="GO:0140098">
    <property type="term" value="F:catalytic activity, acting on RNA"/>
    <property type="evidence" value="ECO:0007669"/>
    <property type="project" value="UniProtKB-ARBA"/>
</dbReference>
<dbReference type="Gene3D" id="3.30.2350.10">
    <property type="entry name" value="Pseudouridine synthase"/>
    <property type="match status" value="1"/>
</dbReference>
<proteinExistence type="predicted"/>
<name>A0A0F6TPU4_9GAMM</name>
<organism evidence="2 3">
    <name type="scientific">Kangiella geojedonensis</name>
    <dbReference type="NCBI Taxonomy" id="914150"/>
    <lineage>
        <taxon>Bacteria</taxon>
        <taxon>Pseudomonadati</taxon>
        <taxon>Pseudomonadota</taxon>
        <taxon>Gammaproteobacteria</taxon>
        <taxon>Kangiellales</taxon>
        <taxon>Kangiellaceae</taxon>
        <taxon>Kangiella</taxon>
    </lineage>
</organism>
<dbReference type="GO" id="GO:0009982">
    <property type="term" value="F:pseudouridine synthase activity"/>
    <property type="evidence" value="ECO:0007669"/>
    <property type="project" value="InterPro"/>
</dbReference>
<keyword evidence="3" id="KW-1185">Reference proteome</keyword>
<protein>
    <submittedName>
        <fullName evidence="2">Pseudouridine synthase</fullName>
    </submittedName>
</protein>
<dbReference type="SUPFAM" id="SSF55120">
    <property type="entry name" value="Pseudouridine synthase"/>
    <property type="match status" value="1"/>
</dbReference>
<dbReference type="Proteomes" id="UP000034071">
    <property type="component" value="Chromosome"/>
</dbReference>
<dbReference type="GO" id="GO:0000455">
    <property type="term" value="P:enzyme-directed rRNA pseudouridine synthesis"/>
    <property type="evidence" value="ECO:0007669"/>
    <property type="project" value="TreeGrafter"/>
</dbReference>